<organism evidence="1 2">
    <name type="scientific">Methanobrevibacter thaueri</name>
    <dbReference type="NCBI Taxonomy" id="190975"/>
    <lineage>
        <taxon>Archaea</taxon>
        <taxon>Methanobacteriati</taxon>
        <taxon>Methanobacteriota</taxon>
        <taxon>Methanomada group</taxon>
        <taxon>Methanobacteria</taxon>
        <taxon>Methanobacteriales</taxon>
        <taxon>Methanobacteriaceae</taxon>
        <taxon>Methanobrevibacter</taxon>
    </lineage>
</organism>
<evidence type="ECO:0000313" key="2">
    <source>
        <dbReference type="Proteomes" id="UP000251717"/>
    </source>
</evidence>
<gene>
    <name evidence="1" type="ORF">MBBTH_17890</name>
</gene>
<dbReference type="EMBL" id="MZGS01000028">
    <property type="protein sequence ID" value="PWB85190.1"/>
    <property type="molecule type" value="Genomic_DNA"/>
</dbReference>
<accession>A0A315Y6F7</accession>
<keyword evidence="2" id="KW-1185">Reference proteome</keyword>
<evidence type="ECO:0000313" key="1">
    <source>
        <dbReference type="EMBL" id="PWB85190.1"/>
    </source>
</evidence>
<protein>
    <submittedName>
        <fullName evidence="1">Uncharacterized protein</fullName>
    </submittedName>
</protein>
<sequence length="154" mass="17594">MVFITGVNHFDFMFARSYIIQGYNCSTINNSNIISFISNFNGYITIFTRNSYNNSSIALINNFNVIRVSFRYFECCLIVVRQVFTITIISHFNSVVINLQVFYDQYASSTGNRNSVSSNTDYFNSHIASSISRHSNIDHSNITDSDIININSDE</sequence>
<comment type="caution">
    <text evidence="1">The sequence shown here is derived from an EMBL/GenBank/DDBJ whole genome shotgun (WGS) entry which is preliminary data.</text>
</comment>
<reference evidence="1 2" key="1">
    <citation type="submission" date="2017-03" db="EMBL/GenBank/DDBJ databases">
        <title>Genome sequence of Methanobrevibacter thaueri.</title>
        <authorList>
            <person name="Poehlein A."/>
            <person name="Seedorf H."/>
            <person name="Daniel R."/>
        </authorList>
    </citation>
    <scope>NUCLEOTIDE SEQUENCE [LARGE SCALE GENOMIC DNA]</scope>
    <source>
        <strain evidence="1 2">DSM 11995</strain>
    </source>
</reference>
<proteinExistence type="predicted"/>
<dbReference type="Proteomes" id="UP000251717">
    <property type="component" value="Unassembled WGS sequence"/>
</dbReference>
<name>A0A315Y6F7_9EURY</name>
<dbReference type="AlphaFoldDB" id="A0A315Y6F7"/>